<reference evidence="1 2" key="1">
    <citation type="submission" date="2017-01" db="EMBL/GenBank/DDBJ databases">
        <authorList>
            <person name="Mah S.A."/>
            <person name="Swanson W.J."/>
            <person name="Moy G.W."/>
            <person name="Vacquier V.D."/>
        </authorList>
    </citation>
    <scope>NUCLEOTIDE SEQUENCE [LARGE SCALE GENOMIC DNA]</scope>
    <source>
        <strain evidence="1 2">DSM 26375</strain>
    </source>
</reference>
<protein>
    <submittedName>
        <fullName evidence="1">Uncharacterized protein</fullName>
    </submittedName>
</protein>
<proteinExistence type="predicted"/>
<sequence length="695" mass="75251">MKGNVLRRPVSVARDSRPLQGAACVVLGPGPLPAGVDLWRLRSQDCIGLDDGFRVWDGAGWYPWRHVCTDPVLIQACHAGIERLAACGLVQDFLVHPAFFDLYPHRRTDPRFLASPVARPSALAALDWAAGLGAARVVLAGLADPALAPLLDRAAQDLPCRVDSLGPQEALTAGGILGQADPDRVLGLSPLGCVFIPCTAGDIDDILGNFRLWATAACLPCDGPVAEPAPVLAVVFNNATAAARAPEIAAAFAEAGMARFFDGVQFECLDLEGARDVYIRDHSLPVGDLGYKAGPNTQVFEALRRVARFGRYAFLMEADCLPIRRGWLSRLQAIVAGAEPFWVMGSPYRGEVRLARDYIRHINGNAVYAAGDPGFQTFAADVWEPQTWHLVRVRDKRLAYDCILEILFSDTNLETDADSLALWKRSAHRFRYSDYIQNIAARRDLARPDPDLPDRLRRDSPDTHILHCRPAQQAALAALDPRLPLPGEGAGFPRLALIGPGLPAPWPEAALVRLAPQDAGAAARTGAEMLVWHLPAGVQPAASDLAMARACDLPLVLWLEGPPPDDAATLLADMLHLAARRLVASADLAQCWSQRFGLPFVPADARPDGRNRLRLLLRDLPAPVHGPGLPLWLAAELLRDPGSAARRLTEDPGLSGALEQALRADPGGDRLRHHLDRVLRHLGGAPDRTTQEERP</sequence>
<evidence type="ECO:0000313" key="1">
    <source>
        <dbReference type="EMBL" id="SIT22227.1"/>
    </source>
</evidence>
<accession>A0A1N7QI91</accession>
<dbReference type="STRING" id="1086013.SAMN05421774_11141"/>
<name>A0A1N7QI91_9RHOB</name>
<dbReference type="EMBL" id="FTOT01000011">
    <property type="protein sequence ID" value="SIT22227.1"/>
    <property type="molecule type" value="Genomic_DNA"/>
</dbReference>
<dbReference type="Proteomes" id="UP000186141">
    <property type="component" value="Unassembled WGS sequence"/>
</dbReference>
<evidence type="ECO:0000313" key="2">
    <source>
        <dbReference type="Proteomes" id="UP000186141"/>
    </source>
</evidence>
<keyword evidence="2" id="KW-1185">Reference proteome</keyword>
<gene>
    <name evidence="1" type="ORF">SAMN05421774_11141</name>
</gene>
<dbReference type="AlphaFoldDB" id="A0A1N7QI91"/>
<organism evidence="1 2">
    <name type="scientific">Gemmobacter megaterium</name>
    <dbReference type="NCBI Taxonomy" id="1086013"/>
    <lineage>
        <taxon>Bacteria</taxon>
        <taxon>Pseudomonadati</taxon>
        <taxon>Pseudomonadota</taxon>
        <taxon>Alphaproteobacteria</taxon>
        <taxon>Rhodobacterales</taxon>
        <taxon>Paracoccaceae</taxon>
        <taxon>Gemmobacter</taxon>
    </lineage>
</organism>